<gene>
    <name evidence="2" type="ORF">F5147DRAFT_649518</name>
</gene>
<feature type="compositionally biased region" description="Pro residues" evidence="1">
    <location>
        <begin position="424"/>
        <end position="433"/>
    </location>
</feature>
<dbReference type="RefSeq" id="XP_041296813.1">
    <property type="nucleotide sequence ID" value="XM_041433345.1"/>
</dbReference>
<keyword evidence="3" id="KW-1185">Reference proteome</keyword>
<feature type="region of interest" description="Disordered" evidence="1">
    <location>
        <begin position="42"/>
        <end position="62"/>
    </location>
</feature>
<sequence length="552" mass="59486">MTLDELMIVGEDINVCSSMFSMAGEGGSSLWNNSAFSGSYTPSPGPSLANMTSPKADSFSPPPVQVPQPQFSLFQQGAYMHENQALQEHCEILEAQVTKLSIECDTIQAMFHQLASSVCLDEAVESLSSKGIHLSLAAPCTSNIKRPTCETHPKVKFWNQDAFLDWAERASAQGLHCGKIPYLEGEKGELVPEATVKAIHKILHGGCSELVNRQLALKSWGKLSSTGNQFIHSLMEKSYPLFTLANDGWKLDYLCKSSYSTWRRNHLDDNGNWKSRKDGNDVSDDDSDDGDSLDAKGKKRKKVKCSKSKVPEKKLKFTPNVLIPPSLPPTPSIPPAVLPSPVLSPSLDLLDSESASIPTTNGDTAEPSHTIIEESLESASVTPTIVIAEPSHPIKESESPTTLPSPITVSSHPAGDPLEEKENIPPPQPPTATPAPIKITVSNPISLLALAAAGVKIPPLPSDSVPMQAPPVPTEKVSVPSDGANSNLQKGKAAKAGSKSLKMCPSPTKNGWDTMRKQLHLLLPIHGPNLSPKDVTIRFSMIRFSMIRPCTI</sequence>
<proteinExistence type="predicted"/>
<comment type="caution">
    <text evidence="2">The sequence shown here is derived from an EMBL/GenBank/DDBJ whole genome shotgun (WGS) entry which is preliminary data.</text>
</comment>
<evidence type="ECO:0000256" key="1">
    <source>
        <dbReference type="SAM" id="MobiDB-lite"/>
    </source>
</evidence>
<feature type="compositionally biased region" description="Basic residues" evidence="1">
    <location>
        <begin position="297"/>
        <end position="307"/>
    </location>
</feature>
<dbReference type="OrthoDB" id="2662332at2759"/>
<feature type="compositionally biased region" description="Acidic residues" evidence="1">
    <location>
        <begin position="281"/>
        <end position="292"/>
    </location>
</feature>
<name>A0A9P7JXE5_9AGAM</name>
<evidence type="ECO:0000313" key="3">
    <source>
        <dbReference type="Proteomes" id="UP000823399"/>
    </source>
</evidence>
<feature type="compositionally biased region" description="Polar residues" evidence="1">
    <location>
        <begin position="399"/>
        <end position="411"/>
    </location>
</feature>
<evidence type="ECO:0000313" key="2">
    <source>
        <dbReference type="EMBL" id="KAG2115096.1"/>
    </source>
</evidence>
<feature type="region of interest" description="Disordered" evidence="1">
    <location>
        <begin position="391"/>
        <end position="436"/>
    </location>
</feature>
<protein>
    <submittedName>
        <fullName evidence="2">Uncharacterized protein</fullName>
    </submittedName>
</protein>
<dbReference type="Proteomes" id="UP000823399">
    <property type="component" value="Unassembled WGS sequence"/>
</dbReference>
<feature type="region of interest" description="Disordered" evidence="1">
    <location>
        <begin position="469"/>
        <end position="506"/>
    </location>
</feature>
<feature type="region of interest" description="Disordered" evidence="1">
    <location>
        <begin position="267"/>
        <end position="307"/>
    </location>
</feature>
<dbReference type="AlphaFoldDB" id="A0A9P7JXE5"/>
<reference evidence="2" key="1">
    <citation type="journal article" date="2020" name="New Phytol.">
        <title>Comparative genomics reveals dynamic genome evolution in host specialist ectomycorrhizal fungi.</title>
        <authorList>
            <person name="Lofgren L.A."/>
            <person name="Nguyen N.H."/>
            <person name="Vilgalys R."/>
            <person name="Ruytinx J."/>
            <person name="Liao H.L."/>
            <person name="Branco S."/>
            <person name="Kuo A."/>
            <person name="LaButti K."/>
            <person name="Lipzen A."/>
            <person name="Andreopoulos W."/>
            <person name="Pangilinan J."/>
            <person name="Riley R."/>
            <person name="Hundley H."/>
            <person name="Na H."/>
            <person name="Barry K."/>
            <person name="Grigoriev I.V."/>
            <person name="Stajich J.E."/>
            <person name="Kennedy P.G."/>
        </authorList>
    </citation>
    <scope>NUCLEOTIDE SEQUENCE</scope>
    <source>
        <strain evidence="2">FC423</strain>
    </source>
</reference>
<organism evidence="2 3">
    <name type="scientific">Suillus discolor</name>
    <dbReference type="NCBI Taxonomy" id="1912936"/>
    <lineage>
        <taxon>Eukaryota</taxon>
        <taxon>Fungi</taxon>
        <taxon>Dikarya</taxon>
        <taxon>Basidiomycota</taxon>
        <taxon>Agaricomycotina</taxon>
        <taxon>Agaricomycetes</taxon>
        <taxon>Agaricomycetidae</taxon>
        <taxon>Boletales</taxon>
        <taxon>Suillineae</taxon>
        <taxon>Suillaceae</taxon>
        <taxon>Suillus</taxon>
    </lineage>
</organism>
<accession>A0A9P7JXE5</accession>
<feature type="compositionally biased region" description="Low complexity" evidence="1">
    <location>
        <begin position="490"/>
        <end position="500"/>
    </location>
</feature>
<feature type="compositionally biased region" description="Basic and acidic residues" evidence="1">
    <location>
        <begin position="267"/>
        <end position="280"/>
    </location>
</feature>
<dbReference type="GeneID" id="64695604"/>
<dbReference type="EMBL" id="JABBWM010000008">
    <property type="protein sequence ID" value="KAG2115096.1"/>
    <property type="molecule type" value="Genomic_DNA"/>
</dbReference>